<organism evidence="2 3">
    <name type="scientific">Roseibium album</name>
    <dbReference type="NCBI Taxonomy" id="311410"/>
    <lineage>
        <taxon>Bacteria</taxon>
        <taxon>Pseudomonadati</taxon>
        <taxon>Pseudomonadota</taxon>
        <taxon>Alphaproteobacteria</taxon>
        <taxon>Hyphomicrobiales</taxon>
        <taxon>Stappiaceae</taxon>
        <taxon>Roseibium</taxon>
    </lineage>
</organism>
<dbReference type="PANTHER" id="PTHR22576:SF37">
    <property type="entry name" value="MUCOSA-ASSOCIATED LYMPHOID TISSUE LYMPHOMA TRANSLOCATION PROTEIN 1"/>
    <property type="match status" value="1"/>
</dbReference>
<reference evidence="3" key="1">
    <citation type="submission" date="2015-07" db="EMBL/GenBank/DDBJ databases">
        <authorList>
            <person name="Rodrigo-Torres Lidia"/>
            <person name="Arahal R.David."/>
        </authorList>
    </citation>
    <scope>NUCLEOTIDE SEQUENCE [LARGE SCALE GENOMIC DNA]</scope>
    <source>
        <strain evidence="3">CECT 5096</strain>
    </source>
</reference>
<accession>A0A0M6Z4C8</accession>
<feature type="domain" description="Caspase family p20" evidence="1">
    <location>
        <begin position="50"/>
        <end position="183"/>
    </location>
</feature>
<dbReference type="EMBL" id="CXWC01000010">
    <property type="protein sequence ID" value="CTQ70994.1"/>
    <property type="molecule type" value="Genomic_DNA"/>
</dbReference>
<dbReference type="Proteomes" id="UP000049983">
    <property type="component" value="Unassembled WGS sequence"/>
</dbReference>
<protein>
    <recommendedName>
        <fullName evidence="1">Caspase family p20 domain-containing protein</fullName>
    </recommendedName>
</protein>
<evidence type="ECO:0000313" key="3">
    <source>
        <dbReference type="Proteomes" id="UP000049983"/>
    </source>
</evidence>
<dbReference type="PROSITE" id="PS50208">
    <property type="entry name" value="CASPASE_P20"/>
    <property type="match status" value="1"/>
</dbReference>
<dbReference type="GO" id="GO:0004197">
    <property type="term" value="F:cysteine-type endopeptidase activity"/>
    <property type="evidence" value="ECO:0007669"/>
    <property type="project" value="InterPro"/>
</dbReference>
<dbReference type="Pfam" id="PF00656">
    <property type="entry name" value="Peptidase_C14"/>
    <property type="match status" value="1"/>
</dbReference>
<dbReference type="Gene3D" id="3.40.50.1460">
    <property type="match status" value="1"/>
</dbReference>
<dbReference type="PANTHER" id="PTHR22576">
    <property type="entry name" value="MUCOSA ASSOCIATED LYMPHOID TISSUE LYMPHOMA TRANSLOCATION PROTEIN 1/PARACASPASE"/>
    <property type="match status" value="1"/>
</dbReference>
<dbReference type="SUPFAM" id="SSF52129">
    <property type="entry name" value="Caspase-like"/>
    <property type="match status" value="1"/>
</dbReference>
<sequence length="524" mass="56717">MTHLTANAATAVSSLSLSTRFKICRLLAIVLPVLFLFTQVQADDSDSQEPLRLALVVGNGSYTHVAPLDNPVNDAELMAASLEDVGFEVMLVTDATRDTLIKAISDFGRRLREADDDATGLFYYAGHGVQSFGANFLLPVDINLMDAADLSLVGVPAQALLRQMFSANNKTNIVILDACRDNPFVSIPDLNENGLAEMKAPRGTFLAYSTGPGEVALDGSEDNSPFTGSLARRMSTPGVPIEALFKNVRRDVLDATNGIQTPWDTSSMTVNFQFVPAVMPSPAEIQERQLWETVKLSKDPIQVMLYLRANPESRFSGDARKLLQDLVSAEVKETVSTDVAPTPAKEPVSVDPSDAERDLIEEARRAGTEDAYKIYLDAFPDGHFAELARLELQTIQQNEPRTDPISEPPVAVAVEPKSSTQDGAGALPNVVAFNKPLGAGGPELATRSISDLISASPQFPPIEGLPEAAWKDKTCASCHQWEQANLCTQAKTYVDDKTRALSKDHPFGGVFKQLLQVWAEGGCQ</sequence>
<gene>
    <name evidence="2" type="ORF">LA5096_02743</name>
</gene>
<dbReference type="GO" id="GO:0006508">
    <property type="term" value="P:proteolysis"/>
    <property type="evidence" value="ECO:0007669"/>
    <property type="project" value="InterPro"/>
</dbReference>
<dbReference type="InterPro" id="IPR001309">
    <property type="entry name" value="Pept_C14_p20"/>
</dbReference>
<keyword evidence="3" id="KW-1185">Reference proteome</keyword>
<proteinExistence type="predicted"/>
<name>A0A0M6Z4C8_9HYPH</name>
<dbReference type="InterPro" id="IPR011600">
    <property type="entry name" value="Pept_C14_caspase"/>
</dbReference>
<dbReference type="STRING" id="311410.LA5095_01488"/>
<dbReference type="InterPro" id="IPR029030">
    <property type="entry name" value="Caspase-like_dom_sf"/>
</dbReference>
<evidence type="ECO:0000259" key="1">
    <source>
        <dbReference type="PROSITE" id="PS50208"/>
    </source>
</evidence>
<evidence type="ECO:0000313" key="2">
    <source>
        <dbReference type="EMBL" id="CTQ70994.1"/>
    </source>
</evidence>
<dbReference type="OrthoDB" id="9816009at2"/>
<dbReference type="InterPro" id="IPR052039">
    <property type="entry name" value="Caspase-related_regulators"/>
</dbReference>
<dbReference type="AlphaFoldDB" id="A0A0M6Z4C8"/>